<feature type="domain" description="Bacterial Ig-like" evidence="5">
    <location>
        <begin position="4272"/>
        <end position="4363"/>
    </location>
</feature>
<dbReference type="PANTHER" id="PTHR38340:SF1">
    <property type="entry name" value="S-LAYER PROTEIN"/>
    <property type="match status" value="1"/>
</dbReference>
<dbReference type="InterPro" id="IPR019960">
    <property type="entry name" value="T1SS_VCA0849"/>
</dbReference>
<dbReference type="InterPro" id="IPR014755">
    <property type="entry name" value="Cu-Rt/internalin_Ig-like"/>
</dbReference>
<dbReference type="RefSeq" id="WP_231042488.1">
    <property type="nucleotide sequence ID" value="NZ_CP106881.1"/>
</dbReference>
<dbReference type="Gene3D" id="2.150.10.10">
    <property type="entry name" value="Serralysin-like metalloprotease, C-terminal"/>
    <property type="match status" value="2"/>
</dbReference>
<organism evidence="6 7">
    <name type="scientific">Comamonas endophytica</name>
    <dbReference type="NCBI Taxonomy" id="2949090"/>
    <lineage>
        <taxon>Bacteria</taxon>
        <taxon>Pseudomonadati</taxon>
        <taxon>Pseudomonadota</taxon>
        <taxon>Betaproteobacteria</taxon>
        <taxon>Burkholderiales</taxon>
        <taxon>Comamonadaceae</taxon>
        <taxon>Comamonas</taxon>
    </lineage>
</organism>
<accession>A0ABY6GBN8</accession>
<evidence type="ECO:0000259" key="5">
    <source>
        <dbReference type="Pfam" id="PF19078"/>
    </source>
</evidence>
<dbReference type="Pfam" id="PF13753">
    <property type="entry name" value="SWM_repeat"/>
    <property type="match status" value="41"/>
</dbReference>
<feature type="domain" description="Bacterial Ig-like" evidence="5">
    <location>
        <begin position="4373"/>
        <end position="4464"/>
    </location>
</feature>
<keyword evidence="3" id="KW-0732">Signal</keyword>
<comment type="subcellular location">
    <subcellularLocation>
        <location evidence="1">Secreted</location>
    </subcellularLocation>
</comment>
<keyword evidence="7" id="KW-1185">Reference proteome</keyword>
<evidence type="ECO:0000256" key="1">
    <source>
        <dbReference type="ARBA" id="ARBA00004613"/>
    </source>
</evidence>
<evidence type="ECO:0000313" key="6">
    <source>
        <dbReference type="EMBL" id="UYG51787.1"/>
    </source>
</evidence>
<gene>
    <name evidence="6" type="ORF">M9799_00585</name>
</gene>
<dbReference type="PROSITE" id="PS00330">
    <property type="entry name" value="HEMOLYSIN_CALCIUM"/>
    <property type="match status" value="5"/>
</dbReference>
<feature type="region of interest" description="Disordered" evidence="4">
    <location>
        <begin position="3584"/>
        <end position="3609"/>
    </location>
</feature>
<dbReference type="InterPro" id="IPR018511">
    <property type="entry name" value="Hemolysin-typ_Ca-bd_CS"/>
</dbReference>
<evidence type="ECO:0000256" key="4">
    <source>
        <dbReference type="SAM" id="MobiDB-lite"/>
    </source>
</evidence>
<dbReference type="NCBIfam" id="TIGR02059">
    <property type="entry name" value="swm_rep_I"/>
    <property type="match status" value="41"/>
</dbReference>
<dbReference type="SUPFAM" id="SSF51120">
    <property type="entry name" value="beta-Roll"/>
    <property type="match status" value="2"/>
</dbReference>
<dbReference type="Proteomes" id="UP001162800">
    <property type="component" value="Chromosome"/>
</dbReference>
<dbReference type="InterPro" id="IPR001343">
    <property type="entry name" value="Hemolysn_Ca-bd"/>
</dbReference>
<dbReference type="Pfam" id="PF19078">
    <property type="entry name" value="Big_12"/>
    <property type="match status" value="3"/>
</dbReference>
<feature type="domain" description="Bacterial Ig-like" evidence="5">
    <location>
        <begin position="4586"/>
        <end position="4676"/>
    </location>
</feature>
<dbReference type="InterPro" id="IPR011049">
    <property type="entry name" value="Serralysin-like_metalloprot_C"/>
</dbReference>
<dbReference type="Gene3D" id="2.60.40.1220">
    <property type="match status" value="7"/>
</dbReference>
<protein>
    <submittedName>
        <fullName evidence="6">SwmB domain-containing protein</fullName>
    </submittedName>
</protein>
<evidence type="ECO:0000313" key="7">
    <source>
        <dbReference type="Proteomes" id="UP001162800"/>
    </source>
</evidence>
<evidence type="ECO:0000256" key="3">
    <source>
        <dbReference type="ARBA" id="ARBA00022729"/>
    </source>
</evidence>
<dbReference type="NCBIfam" id="TIGR03661">
    <property type="entry name" value="T1SS_VCA0849"/>
    <property type="match status" value="1"/>
</dbReference>
<evidence type="ECO:0000256" key="2">
    <source>
        <dbReference type="ARBA" id="ARBA00022525"/>
    </source>
</evidence>
<dbReference type="InterPro" id="IPR050557">
    <property type="entry name" value="RTX_toxin/Mannuronan_C5-epim"/>
</dbReference>
<dbReference type="InterPro" id="IPR011801">
    <property type="entry name" value="Swm_rep_I_cyn"/>
</dbReference>
<dbReference type="InterPro" id="IPR028059">
    <property type="entry name" value="SWM_rpt"/>
</dbReference>
<dbReference type="Pfam" id="PF00353">
    <property type="entry name" value="HemolysinCabind"/>
    <property type="match status" value="3"/>
</dbReference>
<keyword evidence="2" id="KW-0964">Secreted</keyword>
<proteinExistence type="predicted"/>
<dbReference type="InterPro" id="IPR044048">
    <property type="entry name" value="Big_12"/>
</dbReference>
<sequence length="5902" mass="568942">MFLRGADGEAVLVLLESIGADGEIIARFLPQAEAAPFESLTSSVACVIAPESGSSLASIGAAAAAVLGGVAVLGAAANSGGGGGMDPGTPAPAPRAPSFVGATLGADGRVLSLSYDTALDAANPPPAESFAVLVNGAAVPVTAVSVVGGRVDLTLATPVPAGATVSIGYSDPTPGNDASAIQDGAGTDAASLPQTGVANDVPAATPPLFLSAQTSTDGATVVLVYNQPLDAANPPLPGSFVLNVNGVAVAVAGAAVAGNTVVLTPATPVPAGAAVTVAYADPTPGNDASAIQDAQGNDAAALAPVEVVNLVPDGSAPVFVSAVTSADGASLVLTYSEALDAANPPAAGSFVVAVDGVPVVVSAVSIVGSNVVLTLATPVGHGAAVTVAYADPTAGNDASALQDAAGNDAASLAPTGVTNAVPDSTAPVFVAAATSTDGATLVLTYDEALDPARPPAADGFLVNVNGTPVAVTAVAVLGSSVVLTLASAVPHGVAVAVAYTDLGAGDDAAAIQDLAGNDAASLPLTNASNLVPDGTPPAFVSAATSSDGSALVLSYDEALDAGNPPGAASFVVQVDGSPVAVTGVLVSGSTVRLSLGSPVPHGAAVTVAYGDPTPGNDGNALQDAAGNDAASLPVTSVNNLVPDGATPTFVSAATSADGATLVLGYDEALDAANPPAPGSFVVNVDGVAVAVTGVGIAGSTVVLTLASPVAHGAVVTVAYADPTPGNDAAAIQDAAGNDAASLAAVSVANLVPDTTPPAFVSAVTGAQGATLVLTYDEALDAANPPAADSFVVNVDGAPVAITGLSISGNAVVLALAAPVPQGAAVTVAYGDPTAGNDGAALQDLAGNDAASLAPTGVTNTVPDSTPPVFVSAATSSDGGAVVLSYGEALDGANPPPAAGFAVTVDGAAVAVTGVAVSGASVVLTLATAVPSGAAVTVAYADPTAGNDANAIQDAAGNDAASLPPTNVSNLVPDTTPPAFVSAATSADGASVVLRYDGALDAGNPPAAGSFTVNVNGAAATVASVVVEGSAVVLTLATPVPNGAAVTVAYADPSAGNDAAAIQDGAGNDAPSLPPTSVDNLVPDTAAPAFVSAATSASGAALVLTYSEPLDAASAPTAGSFAVTVGGAPVAVTAVTIDGASVVLTLAAAVPSGAAVTVAYADPTAGDDANAIQDAAGNDAASLAATGVNNTVPDTLAPAFVSAATSADGATLVLTYDEALDAANPPAAGGFLVRVGGAAVVVSGVAVAGSSVVLTLAAPVPHGVSVTVAYADPSTGNDASAIQDAAGNDAASLPPTNVSNLVPDGTAPAFVAAQTSADGATLVLTYDDVLDAANPPAAGSFAVNVNGAPVAVAGVAVSGSTVVLTLASPVTAGAVVTVAYDDPAPGDDANAIQDAAGNDAASLGETAVNNLVPDGTRPTFVSAATSADGATLVLTYDEALDAANPPAPASFAVSVGGAAVAVTGVAVVGSTVVLTLAAAVVNGAVVTVAYADPTAGNDASAVQDAAGNDAASLLPASVSNQVPDTTAPAFVSARTSADGATLVLTYDEALDAANPPAAASFAVSIGGALVAVTGVAIAGSTVVLTLATPVANGAAVTVAYADPTAGNDGNAIQDAAGNDAASLAPTGVDNTVPDGSAPAFVSAVTSADGSTLQLRYSEALDAANPPPASAFVVTVDGVQVAVTGVAVDGSDVVLTLQAPVVNGAAVTVAYGDPTPGNDGNAIQDAAGNDAASLPATNASNIVADVSPPVFVSAATSTDGRTLVLEYDDLLDASNPPAAGSFAVNVNGTAAVVTGVAVAGSAVVLTLQAPVAHGAAVTVAYADPSAGNDGNAIQDAAGNDAASLPETGVDNRVPDSGAPVFVSAVTSEDGAALVLTYSEALDASNLPEAVRFSVTVDGVAVPVAAVSVDGRSVVLTLAAAVAHGATVTVAYADATPGNDPDAVQDAAGNDAASLAQTGVTNLVPDTTAPAFVSAATSTDGSTLVLGYSETLDPASPPPASAFVVTVNGAAVAVAGVSTVGSTVVLALQTPVAHGAAVTVSYTDLTPGNDAAAIQDAAGNDAASLPTTNVSNLVPDLEPPVFVSAATNADGSELTLTYDKALDAVNPPDASHFVVRVNGAAVGFRSLFVSGNRVLLALETPVPSGARVTVAYNAPGAGDPGAVQDPDGNDASSLAETGVNNLVPDGITPTFVSAATSADGASVVLTYDEALDAAFPPALGSFAVNADGALVAVTGVAIAGNRVVLTLQSPIANGATVTVAYADPTAGNDTSAIQDAAGNDAVSLVAISVDNLVPDTVAPNFVSARTSADGTTLQLNYSEALDAANPPAADAFAVTVDGAAVAVTAVSVSGSSVQLILAAPVANGAVVTVAYADPTSGNDAGAIQDMAGNDAASLAPTGVDNTVPDSTPPVFVSAATSADGLTLALNYSEPLDAANPPAASSFVVRVNGSPVAVSMVSVSDGTVVLRLVEPVANGAAVTVAYADPTVSNDASAIQDAAGNDAASLAETAVSNMVPDTTAPVFVSAVTSADGASLVLTYDGALDAANPPAAASFAVSAGGAALPVTAVTVDGSTVVLTLGSPVAHGAAVSVSYTDPTADDDGNAIQDAAGNDAASLVDVAVVNAVPDTTAPVFVSAVTSPDGGTLQLSYSEALDDINLPAPGSFAVTVNGTAVAVSGVSVAGNVLLLALAGPVPSGAAVTVAYADPSTGNDGSAIQDAAGNDAASLAQTSVNNLVPDTSAPVFLSAQTSADGSTLQLRYSEALDAGNPPTAGAFVVNVNGAAVAVTGVAVAGSSVVLTLATAVANGAAVSVAYNDPSVDNDIGAIQDAAGNDAASLPVTGVQNLVPDTTAPVFVSAATSADGATLVLTYSEALDALDAPAPGSFAVNVNGVPVTVTAAAIAGSSVVLTLASSVPNGAPVTVAYADPTPGNDGNAIQDAAGNDAASLPATGVSNRVPDTTAPTLVSAQTSADGSTLQLSYNEALDALNAPEAASFTVNVNGSAVAVSAVAVVGNAVLLTLAAPVPHGASVTVGYADPSPANDVRAIQDMAGNDAAALNGVAVLNTVPDSLAPSFVSAATSTDGASLVLTYSEGLDAANPPAIGAFVVNVDGTPVAVTGVSVAGSSVVLALASPVAHGAAVTVAYTDPSTGNDANAIQDTAGNDAASLPPTSVSNLVPDVTPPAFVSAATSADGGSLVLTYDGALDAANPPAGGDFTVNVAGSPVAVTAVAVIGSTVVLTLATAVANGQPVTVAYDDPTPDDDANATQDAAGNDAASLAETGVNNLVPDGLTPTFVSATTSADGATLVLSYDETLDAANPPAAGSFVVNVNGAAVPVTAVAVIGTDVVLTLATPVSHGAVVTVAYADPSAGDDASAIQDDAGNDAASLTATSVANLVPDTVAPTFVSAQTSADGATLVLRYDEALDPANPPAAGSFVVNSNGVAVPVSAVAVSGDSVVLTLATAVTNGAAVTVAYADPTAGNDASAIQDAAGNDAASLAETGVTNTVPDGTAPTFVSAVTSADGASLVLIYSEALDAANLPSASAFVVNVNGAPVAVTGVSVAGSSVVLALASPVAHGAAVTVGYTDPTSGNDASAIQDPAGNDAPSLPETGVNNMVPDTSAPLLVSAATSADGASLVLSYNEALDAANPPLAGSFAVTVNGAAVAVNSVGIAGNTVVLGLGAPVAHGAVVSVGYTDPTAGNDASAIQDLAGNDAAGFAPVPVDNTVPDTTAPVLVSAVTGTDGASLVLSYSEALDGANPPPAGSFVVNVNGAIVAVTGVAVAGNSVVLALAARVANGAVVSVGYADPTALDDLEAVQDAAGNDAASLAPVAVNNTVPDTTAPAFVSAVTTADGAALVLAFNEALDAGNPPPAAAFAVNVNGAAVAVTGVAVVGSSVQLTLATPVANGAAVTVAYTDPTAGNDAGAVQDAAGNDAASFAATGVSNIVPDTTPPAFVSAATSRDGSTLVLSYDEALDGANPPAAGSFVVNVNGAAVAVTGTAISGNAVVLVLETAVPNGAAVTVAYADPSAGNDAAAIQDAAGNDAASLPVTNVSNIVPDTTPPAFVSAATSADGGTLVLNYSEALDALNAPAAGSFVVNVNGTPVTVTAAAVAGSSVVLTLATPVANGATVTVAYADPSAGNDVAAVQDAAGNDAASLPATVVSNTVPDTTPPAFVSATTSTDGTQLVLRYDEALDVQRPPAAGNFAVNVNGAPVAVTSATVAGSTVVLTLASAVTHGAAVSVAYTDPTAGNDANAIQDAAGNDALSLVPTGVTNFVPDTQAPSLLISADDLQLARGETTTVRFVFSEPVTGFTQGDVAVAGGVLGSFMQLDATTWSATFTQDGGSTQPSIAVASGAYTDIALNPGTGYTLDGAQGLSADIAPPTLLITAADLALASGEATAVTFRFSEAVSGFAQGDVAVQGGTLSGFAQVDASTWTATFTQDGTATQPSLSVAAGSYTDLASNPGTGYTLDAATGLTADITPPQLQSISTNAAGIQLTLAYSEALDPANLPAAGAFEVRINGSLVGVSRVSASGNNLVLGLAGAVVFGDSVTLAYNDPGAGNDANAIQDLAGNDAASLAPQAVVNTVPSTDTTPPTLRITASDLLLARGEATTVTFEFSEAVSGFSASDVALAGGALSAFTQVNANTWTAVFTQDGTATPPSISVANGSYTDISLNQGTGYALDGSTGLVADITPPTLVSAATGPGGATLVLTYSEALDAVRLPAAGSFVVNANGTAVAVTGVSVSGSSVVLALAQPIANGSTVTLGYTDPTAGNDANAIQDLAGNDSATRTGVPVLDTQAPVLQGASVTGATLTLTYDEALGTPPGVGSFVVNVNGAPVAVSSLAVAGSTVVLTLAGAVAAGSVVTVGYTDPTAGNDASAIQDVSGNDAASLVAAPVANTRALIQVDEDDLTAAVPAVVTGTFAGVAANAALTLATPAAALTSGGQAIVWTGAGSSTLTGHIGSATGAVAIVVSIASGADAGRYAVSLYRPLDHVAGNGENLRNFDVGVLANGAASNLQLTVGVIDDVPVAAPTTTQVFTGSGSVQGNAALTFGADGGYVQSVNVDGFQFSYNPTARTITQTGTSSSVYAYAYDNQSTLTVTTLRGETFTIDLSSGQYSMLATGIRSAVQPNVAPVAGVAQSGGLLGLASLNALGLIDVSTQQTFTASDANNNIREVVLQFGGVSVGSLLRNPFVFSASLAAELGLRVEVSSLLLVHQLRITSVAGGAIDNLRLNELLGSVYLDTNLLGALSLELLSTLNMSVTDMAGLTGTASSANLLNLQLLQTLLGRQAPGLEVGTAGADVLDGADGLAASASRRLYGYAGNDTLLGNQGNDLLRGGAGNDTLNGFAGNDILVGGSGADTLTGGEGTDVFRWEAGDQGTQGAPVVDTITDFNVNSAWAGGDVLDLASLLNGEGRIGFTSGNLANYLHFAKVGNDTLISISTQGGYVGGYNAGNAARTDQQILLKNVDLVTGFGNDSAIITRLLGQGKLQVDAAGVDSSALDSTTDVGFGLVDRDGDTASGAVTFDTGAVTPATFNPNNRAPEVQVSGTGLLGLIGLDALNLLNLSSQDLTVVDRDNNLSQVAVRYQPLLTLSLTPMQLTASQNIATELGLQLRVENNPGVLNLIAPSSTLVITSLVAGRAISNQAVNELLASVHLTDQAGTVLNGSLLSADVINALSITATDAQGATSSAGVGQLLDANLANNLNAQSNIIEGSNGAETLTGTAGADRLYGHGGDDVLRGGDGDDLLRGGSGNDTLDGGNGDDLLIGGVGNDTFIGGAGSDTIQLLSPSYASISGGTGFDTLLLDGGINLSLTSAPTRISSIERVDLGTGDAGSVLTLSAQAVLELTDSPSHTLQIVGDARDSVVMSGATRGATTVVGDVNFVSYAWNGATVLVEQEITNVVV</sequence>
<reference evidence="6" key="1">
    <citation type="submission" date="2022-09" db="EMBL/GenBank/DDBJ databases">
        <title>The complete genome of Acidovorax sp. 5MLIR.</title>
        <authorList>
            <person name="Liu L."/>
            <person name="Yue J."/>
            <person name="Yang F."/>
            <person name="Yuan J."/>
            <person name="Li L."/>
        </authorList>
    </citation>
    <scope>NUCLEOTIDE SEQUENCE</scope>
    <source>
        <strain evidence="6">5MLIR</strain>
    </source>
</reference>
<dbReference type="PANTHER" id="PTHR38340">
    <property type="entry name" value="S-LAYER PROTEIN"/>
    <property type="match status" value="1"/>
</dbReference>
<name>A0ABY6GBN8_9BURK</name>
<dbReference type="PRINTS" id="PR00313">
    <property type="entry name" value="CABNDNGRPT"/>
</dbReference>
<dbReference type="EMBL" id="CP106881">
    <property type="protein sequence ID" value="UYG51787.1"/>
    <property type="molecule type" value="Genomic_DNA"/>
</dbReference>